<protein>
    <submittedName>
        <fullName evidence="3">Uncharacterized protein LOC111364433</fullName>
    </submittedName>
</protein>
<dbReference type="GeneID" id="111364433"/>
<dbReference type="InterPro" id="IPR053040">
    <property type="entry name" value="LRR-containing_protein_71"/>
</dbReference>
<dbReference type="Pfam" id="PF13516">
    <property type="entry name" value="LRR_6"/>
    <property type="match status" value="4"/>
</dbReference>
<feature type="compositionally biased region" description="Low complexity" evidence="1">
    <location>
        <begin position="69"/>
        <end position="78"/>
    </location>
</feature>
<gene>
    <name evidence="3" type="primary">LOC111364433</name>
</gene>
<dbReference type="Gene3D" id="3.80.10.10">
    <property type="entry name" value="Ribonuclease Inhibitor"/>
    <property type="match status" value="1"/>
</dbReference>
<dbReference type="RefSeq" id="XP_022837077.1">
    <property type="nucleotide sequence ID" value="XM_022981309.1"/>
</dbReference>
<dbReference type="SUPFAM" id="SSF52047">
    <property type="entry name" value="RNI-like"/>
    <property type="match status" value="1"/>
</dbReference>
<dbReference type="Proteomes" id="UP000301870">
    <property type="component" value="Chromosome 4"/>
</dbReference>
<feature type="region of interest" description="Disordered" evidence="1">
    <location>
        <begin position="57"/>
        <end position="80"/>
    </location>
</feature>
<dbReference type="KEGG" id="sliu:111364433"/>
<evidence type="ECO:0000313" key="3">
    <source>
        <dbReference type="RefSeq" id="XP_022837077.1"/>
    </source>
</evidence>
<dbReference type="AlphaFoldDB" id="A0A9J7J5W3"/>
<proteinExistence type="predicted"/>
<dbReference type="InterPro" id="IPR001611">
    <property type="entry name" value="Leu-rich_rpt"/>
</dbReference>
<dbReference type="PANTHER" id="PTHR46984:SF1">
    <property type="entry name" value="LEUCINE-RICH REPEAT-CONTAINING PROTEIN 71"/>
    <property type="match status" value="1"/>
</dbReference>
<dbReference type="OrthoDB" id="120976at2759"/>
<accession>A0A9J7J5W3</accession>
<feature type="region of interest" description="Disordered" evidence="1">
    <location>
        <begin position="1"/>
        <end position="20"/>
    </location>
</feature>
<keyword evidence="2" id="KW-1185">Reference proteome</keyword>
<organism evidence="2 3">
    <name type="scientific">Spodoptera litura</name>
    <name type="common">Asian cotton leafworm</name>
    <dbReference type="NCBI Taxonomy" id="69820"/>
    <lineage>
        <taxon>Eukaryota</taxon>
        <taxon>Metazoa</taxon>
        <taxon>Ecdysozoa</taxon>
        <taxon>Arthropoda</taxon>
        <taxon>Hexapoda</taxon>
        <taxon>Insecta</taxon>
        <taxon>Pterygota</taxon>
        <taxon>Neoptera</taxon>
        <taxon>Endopterygota</taxon>
        <taxon>Lepidoptera</taxon>
        <taxon>Glossata</taxon>
        <taxon>Ditrysia</taxon>
        <taxon>Noctuoidea</taxon>
        <taxon>Noctuidae</taxon>
        <taxon>Amphipyrinae</taxon>
        <taxon>Spodoptera</taxon>
    </lineage>
</organism>
<name>A0A9J7J5W3_SPOLT</name>
<dbReference type="PANTHER" id="PTHR46984">
    <property type="entry name" value="LEUCINE-RICH REPEAT-CONTAINING PROTEIN 71"/>
    <property type="match status" value="1"/>
</dbReference>
<sequence length="486" mass="54143">MEIDETAVSGEIQPTTDRPTPADFDKYLPWACAQLSAEADVVVIRSLLKTYQSSATSERSAKSKKSKPKPSSILTPTSGTDFEEKTSKFDKNLMGADKYITVETVYDSLGNLVQLKFLNNIVPIPAKVIKMIGLLIPFQKHLTNITINSGMHADTIYEISKYLSSSHITELCLDGAFIPEANYDLLLTECHLKYLSLSKCKINDTVVKTIVNKLYFTLPASNSLSALSLATNGITDVGAKYLADVLRSNRKLSYLNLADNMIGDEGAMSILDVLQNFRITTNELRESRSRYMKYLKIKIELVASLITGLNETEVKKVVKKKNNKTGLRRNRSLDRDITTPRSSMDRGSIIAHEQYLRDRARSLAEAKLGGFQDPFSLTNTEEKDGCFYCYGNNTLSYLNIAYNNISHITIKRLYEVLVTQKYFNRNPRGLVNVVIEGNNLPMLCVELQGINNIIGSNLNNIQKATNGTMKKKSVAGKPSGKQSIIS</sequence>
<dbReference type="SMART" id="SM00368">
    <property type="entry name" value="LRR_RI"/>
    <property type="match status" value="4"/>
</dbReference>
<dbReference type="InterPro" id="IPR032675">
    <property type="entry name" value="LRR_dom_sf"/>
</dbReference>
<evidence type="ECO:0000313" key="2">
    <source>
        <dbReference type="Proteomes" id="UP000301870"/>
    </source>
</evidence>
<evidence type="ECO:0000256" key="1">
    <source>
        <dbReference type="SAM" id="MobiDB-lite"/>
    </source>
</evidence>
<reference evidence="3" key="1">
    <citation type="submission" date="2025-08" db="UniProtKB">
        <authorList>
            <consortium name="RefSeq"/>
        </authorList>
    </citation>
    <scope>IDENTIFICATION</scope>
    <source>
        <strain evidence="3">Ishihara</strain>
        <tissue evidence="3">Whole body</tissue>
    </source>
</reference>